<feature type="compositionally biased region" description="Basic and acidic residues" evidence="9">
    <location>
        <begin position="1"/>
        <end position="24"/>
    </location>
</feature>
<dbReference type="EMBL" id="LVLJ01002901">
    <property type="protein sequence ID" value="OAE23267.1"/>
    <property type="molecule type" value="Genomic_DNA"/>
</dbReference>
<dbReference type="GO" id="GO:1903425">
    <property type="term" value="F:fluoride transmembrane transporter activity"/>
    <property type="evidence" value="ECO:0007669"/>
    <property type="project" value="TreeGrafter"/>
</dbReference>
<comment type="similarity">
    <text evidence="7">Belongs to the fluoride channel Fluc/FEX (TC 1.A.43) family.</text>
</comment>
<evidence type="ECO:0008006" key="13">
    <source>
        <dbReference type="Google" id="ProtNLM"/>
    </source>
</evidence>
<evidence type="ECO:0000256" key="9">
    <source>
        <dbReference type="SAM" id="MobiDB-lite"/>
    </source>
</evidence>
<feature type="transmembrane region" description="Helical" evidence="10">
    <location>
        <begin position="120"/>
        <end position="144"/>
    </location>
</feature>
<evidence type="ECO:0000256" key="5">
    <source>
        <dbReference type="ARBA" id="ARBA00022989"/>
    </source>
</evidence>
<feature type="transmembrane region" description="Helical" evidence="10">
    <location>
        <begin position="320"/>
        <end position="343"/>
    </location>
</feature>
<proteinExistence type="inferred from homology"/>
<evidence type="ECO:0000256" key="6">
    <source>
        <dbReference type="ARBA" id="ARBA00023136"/>
    </source>
</evidence>
<evidence type="ECO:0000313" key="11">
    <source>
        <dbReference type="EMBL" id="OAE23267.1"/>
    </source>
</evidence>
<sequence>MESVEDEARILKESKIQQELDLRRSGSSSGSSSSRSLSAEEEDELEGMAGDSGSARRIDDPDSVEARISLGSGAFPHSSSLEAGNIFSAELGEKGLEEARVASTSRSSGQLQGEGKLCSWLEFLSVLAHLTAFGIIGVLIRFGLEQLFGPPVAGVTTDNSALFNDLPANMLGSFFMGWVGVVYKKDISLFSEHLAVGLSTGLMGSITTYAAMIQRMMANMVGNHWMNGIVGLLLGGFHWILIPMLSSSSSRRTLWLACLVAPPGVWMRWYFARLNGQGIGSKHYLRWLPFGTLLVNVSASTIEAALATVEVAVGNYNARLLVGGLQLGLLGCLSTVSTFVAEIQIMHQGRNRWRAYAYPVFTILTSLAIGFLIYGVPVWVLGLGARYRPLEK</sequence>
<accession>A0A176VRI0</accession>
<evidence type="ECO:0000313" key="12">
    <source>
        <dbReference type="Proteomes" id="UP000077202"/>
    </source>
</evidence>
<feature type="transmembrane region" description="Helical" evidence="10">
    <location>
        <begin position="225"/>
        <end position="242"/>
    </location>
</feature>
<dbReference type="Proteomes" id="UP000077202">
    <property type="component" value="Unassembled WGS sequence"/>
</dbReference>
<feature type="compositionally biased region" description="Low complexity" evidence="9">
    <location>
        <begin position="25"/>
        <end position="37"/>
    </location>
</feature>
<dbReference type="GO" id="GO:0005886">
    <property type="term" value="C:plasma membrane"/>
    <property type="evidence" value="ECO:0007669"/>
    <property type="project" value="UniProtKB-SubCell"/>
</dbReference>
<comment type="caution">
    <text evidence="11">The sequence shown here is derived from an EMBL/GenBank/DDBJ whole genome shotgun (WGS) entry which is preliminary data.</text>
</comment>
<dbReference type="AlphaFoldDB" id="A0A176VRI0"/>
<reference evidence="11" key="1">
    <citation type="submission" date="2016-03" db="EMBL/GenBank/DDBJ databases">
        <title>Mechanisms controlling the formation of the plant cell surface in tip-growing cells are functionally conserved among land plants.</title>
        <authorList>
            <person name="Honkanen S."/>
            <person name="Jones V.A."/>
            <person name="Morieri G."/>
            <person name="Champion C."/>
            <person name="Hetherington A.J."/>
            <person name="Kelly S."/>
            <person name="Saint-Marcoux D."/>
            <person name="Proust H."/>
            <person name="Prescott H."/>
            <person name="Dolan L."/>
        </authorList>
    </citation>
    <scope>NUCLEOTIDE SEQUENCE [LARGE SCALE GENOMIC DNA]</scope>
    <source>
        <tissue evidence="11">Whole gametophyte</tissue>
    </source>
</reference>
<comment type="subcellular location">
    <subcellularLocation>
        <location evidence="2">Cell membrane</location>
        <topology evidence="2">Multi-pass membrane protein</topology>
    </subcellularLocation>
</comment>
<feature type="region of interest" description="Disordered" evidence="9">
    <location>
        <begin position="1"/>
        <end position="59"/>
    </location>
</feature>
<evidence type="ECO:0000256" key="2">
    <source>
        <dbReference type="ARBA" id="ARBA00004651"/>
    </source>
</evidence>
<evidence type="ECO:0000256" key="4">
    <source>
        <dbReference type="ARBA" id="ARBA00022692"/>
    </source>
</evidence>
<gene>
    <name evidence="11" type="ORF">AXG93_620s1340</name>
</gene>
<dbReference type="InterPro" id="IPR003691">
    <property type="entry name" value="FluC"/>
</dbReference>
<dbReference type="Pfam" id="PF02537">
    <property type="entry name" value="CRCB"/>
    <property type="match status" value="2"/>
</dbReference>
<evidence type="ECO:0000256" key="7">
    <source>
        <dbReference type="ARBA" id="ARBA00035120"/>
    </source>
</evidence>
<keyword evidence="4 10" id="KW-0812">Transmembrane</keyword>
<evidence type="ECO:0000256" key="3">
    <source>
        <dbReference type="ARBA" id="ARBA00022475"/>
    </source>
</evidence>
<evidence type="ECO:0000256" key="8">
    <source>
        <dbReference type="ARBA" id="ARBA00035585"/>
    </source>
</evidence>
<comment type="function">
    <text evidence="1">Fluoride channel required for the rapid expulsion of cytoplasmic fluoride.</text>
</comment>
<feature type="transmembrane region" description="Helical" evidence="10">
    <location>
        <begin position="254"/>
        <end position="272"/>
    </location>
</feature>
<feature type="transmembrane region" description="Helical" evidence="10">
    <location>
        <begin position="355"/>
        <end position="380"/>
    </location>
</feature>
<dbReference type="PANTHER" id="PTHR28259:SF1">
    <property type="entry name" value="FLUORIDE EXPORT PROTEIN 1-RELATED"/>
    <property type="match status" value="1"/>
</dbReference>
<keyword evidence="3" id="KW-1003">Cell membrane</keyword>
<organism evidence="11 12">
    <name type="scientific">Marchantia polymorpha subsp. ruderalis</name>
    <dbReference type="NCBI Taxonomy" id="1480154"/>
    <lineage>
        <taxon>Eukaryota</taxon>
        <taxon>Viridiplantae</taxon>
        <taxon>Streptophyta</taxon>
        <taxon>Embryophyta</taxon>
        <taxon>Marchantiophyta</taxon>
        <taxon>Marchantiopsida</taxon>
        <taxon>Marchantiidae</taxon>
        <taxon>Marchantiales</taxon>
        <taxon>Marchantiaceae</taxon>
        <taxon>Marchantia</taxon>
    </lineage>
</organism>
<protein>
    <recommendedName>
        <fullName evidence="13">Fluoride ion transporter CrcB</fullName>
    </recommendedName>
</protein>
<evidence type="ECO:0000256" key="1">
    <source>
        <dbReference type="ARBA" id="ARBA00002598"/>
    </source>
</evidence>
<evidence type="ECO:0000256" key="10">
    <source>
        <dbReference type="SAM" id="Phobius"/>
    </source>
</evidence>
<name>A0A176VRI0_MARPO</name>
<keyword evidence="12" id="KW-1185">Reference proteome</keyword>
<dbReference type="PANTHER" id="PTHR28259">
    <property type="entry name" value="FLUORIDE EXPORT PROTEIN 1-RELATED"/>
    <property type="match status" value="1"/>
</dbReference>
<keyword evidence="5 10" id="KW-1133">Transmembrane helix</keyword>
<feature type="transmembrane region" description="Helical" evidence="10">
    <location>
        <begin position="284"/>
        <end position="308"/>
    </location>
</feature>
<comment type="catalytic activity">
    <reaction evidence="8">
        <text>fluoride(in) = fluoride(out)</text>
        <dbReference type="Rhea" id="RHEA:76159"/>
        <dbReference type="ChEBI" id="CHEBI:17051"/>
    </reaction>
    <physiologicalReaction direction="left-to-right" evidence="8">
        <dbReference type="Rhea" id="RHEA:76160"/>
    </physiologicalReaction>
</comment>
<keyword evidence="6 10" id="KW-0472">Membrane</keyword>